<dbReference type="AlphaFoldDB" id="A0A1C4VGL4"/>
<name>A0A1C4VGL4_9ACTN</name>
<protein>
    <submittedName>
        <fullName evidence="2">Uncharacterized protein</fullName>
    </submittedName>
</protein>
<evidence type="ECO:0000256" key="1">
    <source>
        <dbReference type="SAM" id="MobiDB-lite"/>
    </source>
</evidence>
<evidence type="ECO:0000313" key="3">
    <source>
        <dbReference type="Proteomes" id="UP000199629"/>
    </source>
</evidence>
<keyword evidence="3" id="KW-1185">Reference proteome</keyword>
<feature type="region of interest" description="Disordered" evidence="1">
    <location>
        <begin position="57"/>
        <end position="87"/>
    </location>
</feature>
<dbReference type="Proteomes" id="UP000199629">
    <property type="component" value="Unassembled WGS sequence"/>
</dbReference>
<accession>A0A1C4VGL4</accession>
<reference evidence="3" key="1">
    <citation type="submission" date="2016-06" db="EMBL/GenBank/DDBJ databases">
        <authorList>
            <person name="Varghese N."/>
            <person name="Submissions Spin"/>
        </authorList>
    </citation>
    <scope>NUCLEOTIDE SEQUENCE [LARGE SCALE GENOMIC DNA]</scope>
    <source>
        <strain evidence="3">DSM 45246</strain>
    </source>
</reference>
<sequence length="87" mass="9628">MPRVWGVEHIGRSGVSGRTVPRPAVSLPLVSDPGIRVPRGDDDRVVDLSEDFVVLPEQTTDDTDRGWGERSSGNDDWLLAERPPHWG</sequence>
<dbReference type="EMBL" id="FMCS01000002">
    <property type="protein sequence ID" value="SCE83124.1"/>
    <property type="molecule type" value="Genomic_DNA"/>
</dbReference>
<organism evidence="2 3">
    <name type="scientific">Micromonospora chaiyaphumensis</name>
    <dbReference type="NCBI Taxonomy" id="307119"/>
    <lineage>
        <taxon>Bacteria</taxon>
        <taxon>Bacillati</taxon>
        <taxon>Actinomycetota</taxon>
        <taxon>Actinomycetes</taxon>
        <taxon>Micromonosporales</taxon>
        <taxon>Micromonosporaceae</taxon>
        <taxon>Micromonospora</taxon>
    </lineage>
</organism>
<gene>
    <name evidence="2" type="ORF">GA0070214_102357</name>
</gene>
<evidence type="ECO:0000313" key="2">
    <source>
        <dbReference type="EMBL" id="SCE83124.1"/>
    </source>
</evidence>
<proteinExistence type="predicted"/>